<dbReference type="InterPro" id="IPR016024">
    <property type="entry name" value="ARM-type_fold"/>
</dbReference>
<evidence type="ECO:0000313" key="6">
    <source>
        <dbReference type="Proteomes" id="UP001432027"/>
    </source>
</evidence>
<feature type="region of interest" description="Disordered" evidence="4">
    <location>
        <begin position="585"/>
        <end position="634"/>
    </location>
</feature>
<comment type="similarity">
    <text evidence="2">Belongs to the MYBBP1A family.</text>
</comment>
<dbReference type="EMBL" id="BTSX01000003">
    <property type="protein sequence ID" value="GMS89188.1"/>
    <property type="molecule type" value="Genomic_DNA"/>
</dbReference>
<dbReference type="AlphaFoldDB" id="A0AAV5T8P0"/>
<dbReference type="Proteomes" id="UP001432027">
    <property type="component" value="Unassembled WGS sequence"/>
</dbReference>
<feature type="compositionally biased region" description="Acidic residues" evidence="4">
    <location>
        <begin position="592"/>
        <end position="632"/>
    </location>
</feature>
<evidence type="ECO:0000256" key="3">
    <source>
        <dbReference type="ARBA" id="ARBA00023242"/>
    </source>
</evidence>
<keyword evidence="3" id="KW-0539">Nucleus</keyword>
<evidence type="ECO:0000256" key="2">
    <source>
        <dbReference type="ARBA" id="ARBA00006809"/>
    </source>
</evidence>
<dbReference type="PANTHER" id="PTHR13213:SF2">
    <property type="entry name" value="MYB-BINDING PROTEIN 1A"/>
    <property type="match status" value="1"/>
</dbReference>
<proteinExistence type="inferred from homology"/>
<dbReference type="GO" id="GO:0043565">
    <property type="term" value="F:sequence-specific DNA binding"/>
    <property type="evidence" value="ECO:0007669"/>
    <property type="project" value="TreeGrafter"/>
</dbReference>
<sequence>MVRPSQDVLDHFYGLADCDDTKRLKSVAAIVNNVKSHADSRDYCMERLIGGLCSSRAAARIGYAVALTHSLVGGAPWSLKKIIEQMEKSLDLSDRETANNNAIGHHLVYACLLDSGSFKKETSSIIDKQLSLSSRFAFLSLSIGDVIATALLQMSPTEVKKEVWSSLKPSLKGASLKPEMAYLCLILRKHLGGLLAESVPYVSSDGRLKWADISETFLNDLLKGMDKGIAYLFVKQWLISAKEDGEWEIGFMKVLKWAKRDEHTATERLLRVTAVGLTLADNAKQISTVISEDLVSRMSKLSKVKGNPIIKIHLSTVSSLASALTAKVIGLGEGTKAADVFPILVSLEQAHVDAFVKARTMEKILERMDEEHVKLYVTKCISSPSSLRRLLSVFPQWQTPNRKTALNALFTIAKEADSSVEKKKEREETFGTLTQCIDSLFKIKVKGGEQASATLSEENEEILMKMVKKGEEGWKNAEKTIKGIGGELARCLVVLYGCLSLWKRSSPDEEERKEYGETMKEIITIAKNGDNEENNMVLLDLLVSLLGQSRRFHRTLVCFVFSAMLPKAKEEWADHLVKVITSSDAELAGDKGDEEEEMEGDDDDDEEGDEEMGSGEEDDEDAEESEEDDDDLANMGEVNTELVEKLKKALGKAAVTEDDEEGEESDGVDDEVMFKLDQGLVAAFKSIGGAQTRSEEASRFAKPLRMRVCDLLLFAVSSKDTPDTVKISFILPLLRATKRMVVERKNEDSTKKLIELVNIMSHIKKISAEESVVLSMVSQIEKEALTATNPFIHDIMASITGFLCSLLCRPSLSSSSHSAFLGLFDRFIQQDTNAIPAPLASAAIARCPTAFAKDTKTFLKVAFDEKVRIFRRTEALQCALSLTRKDVLRDCSGGAKIAGKTMAPLAKMALTFKGEKEEIKPRFMAMLLKLLFQLAENDEAKSELSPILSPVLESLLSKEAEIFRGSGPLSKCNSACQRVANRSALSLIQGINKKLQ</sequence>
<dbReference type="Pfam" id="PF04931">
    <property type="entry name" value="DNA_pol_phi"/>
    <property type="match status" value="2"/>
</dbReference>
<evidence type="ECO:0000256" key="1">
    <source>
        <dbReference type="ARBA" id="ARBA00004123"/>
    </source>
</evidence>
<dbReference type="PANTHER" id="PTHR13213">
    <property type="entry name" value="MYB-BINDING PROTEIN 1A FAMILY MEMBER"/>
    <property type="match status" value="1"/>
</dbReference>
<evidence type="ECO:0000256" key="4">
    <source>
        <dbReference type="SAM" id="MobiDB-lite"/>
    </source>
</evidence>
<dbReference type="InterPro" id="IPR007015">
    <property type="entry name" value="DNA_pol_V/MYBBP1A"/>
</dbReference>
<dbReference type="GO" id="GO:0003723">
    <property type="term" value="F:RNA binding"/>
    <property type="evidence" value="ECO:0007669"/>
    <property type="project" value="TreeGrafter"/>
</dbReference>
<comment type="caution">
    <text evidence="5">The sequence shown here is derived from an EMBL/GenBank/DDBJ whole genome shotgun (WGS) entry which is preliminary data.</text>
</comment>
<name>A0AAV5T8P0_9BILA</name>
<keyword evidence="6" id="KW-1185">Reference proteome</keyword>
<gene>
    <name evidence="5" type="ORF">PENTCL1PPCAC_11363</name>
</gene>
<dbReference type="SUPFAM" id="SSF48371">
    <property type="entry name" value="ARM repeat"/>
    <property type="match status" value="2"/>
</dbReference>
<reference evidence="5" key="1">
    <citation type="submission" date="2023-10" db="EMBL/GenBank/DDBJ databases">
        <title>Genome assembly of Pristionchus species.</title>
        <authorList>
            <person name="Yoshida K."/>
            <person name="Sommer R.J."/>
        </authorList>
    </citation>
    <scope>NUCLEOTIDE SEQUENCE</scope>
    <source>
        <strain evidence="5">RS0144</strain>
    </source>
</reference>
<dbReference type="GO" id="GO:0003714">
    <property type="term" value="F:transcription corepressor activity"/>
    <property type="evidence" value="ECO:0007669"/>
    <property type="project" value="TreeGrafter"/>
</dbReference>
<accession>A0AAV5T8P0</accession>
<comment type="subcellular location">
    <subcellularLocation>
        <location evidence="1">Nucleus</location>
    </subcellularLocation>
</comment>
<organism evidence="5 6">
    <name type="scientific">Pristionchus entomophagus</name>
    <dbReference type="NCBI Taxonomy" id="358040"/>
    <lineage>
        <taxon>Eukaryota</taxon>
        <taxon>Metazoa</taxon>
        <taxon>Ecdysozoa</taxon>
        <taxon>Nematoda</taxon>
        <taxon>Chromadorea</taxon>
        <taxon>Rhabditida</taxon>
        <taxon>Rhabditina</taxon>
        <taxon>Diplogasteromorpha</taxon>
        <taxon>Diplogasteroidea</taxon>
        <taxon>Neodiplogasteridae</taxon>
        <taxon>Pristionchus</taxon>
    </lineage>
</organism>
<protein>
    <submittedName>
        <fullName evidence="5">Uncharacterized protein</fullName>
    </submittedName>
</protein>
<evidence type="ECO:0000313" key="5">
    <source>
        <dbReference type="EMBL" id="GMS89188.1"/>
    </source>
</evidence>
<dbReference type="GO" id="GO:0005730">
    <property type="term" value="C:nucleolus"/>
    <property type="evidence" value="ECO:0007669"/>
    <property type="project" value="InterPro"/>
</dbReference>